<dbReference type="EMBL" id="MVGJ01000040">
    <property type="protein sequence ID" value="OOL82581.1"/>
    <property type="molecule type" value="Genomic_DNA"/>
</dbReference>
<comment type="caution">
    <text evidence="1">The sequence shown here is derived from an EMBL/GenBank/DDBJ whole genome shotgun (WGS) entry which is preliminary data.</text>
</comment>
<sequence>MLIAKDVFKMNQEELFQKVKEMIKNGNFDGAKRFIEEHKEQLGPYKEKAQNLLKDVNIDSVKNKFKNLFK</sequence>
<reference evidence="1 2" key="1">
    <citation type="submission" date="2017-02" db="EMBL/GenBank/DDBJ databases">
        <title>Clonality and virulence of isolates of VRE in Hematopoietic Stem Cell Transplanted (HSCT) patients.</title>
        <authorList>
            <person name="Marchi A.P."/>
            <person name="Martins R.C."/>
            <person name="Marie S.K."/>
            <person name="Levin A.S."/>
            <person name="Costa S.F."/>
        </authorList>
    </citation>
    <scope>NUCLEOTIDE SEQUENCE [LARGE SCALE GENOMIC DNA]</scope>
    <source>
        <strain evidence="1 2">LIM1759</strain>
    </source>
</reference>
<protein>
    <submittedName>
        <fullName evidence="1">Uncharacterized protein</fullName>
    </submittedName>
</protein>
<evidence type="ECO:0000313" key="2">
    <source>
        <dbReference type="Proteomes" id="UP000191171"/>
    </source>
</evidence>
<dbReference type="Proteomes" id="UP000191171">
    <property type="component" value="Unassembled WGS sequence"/>
</dbReference>
<dbReference type="AlphaFoldDB" id="A0A1S8HWL3"/>
<accession>A0A1S8HWL3</accession>
<name>A0A1S8HWL3_ENTFC</name>
<proteinExistence type="predicted"/>
<organism evidence="1 2">
    <name type="scientific">Enterococcus faecium</name>
    <name type="common">Streptococcus faecium</name>
    <dbReference type="NCBI Taxonomy" id="1352"/>
    <lineage>
        <taxon>Bacteria</taxon>
        <taxon>Bacillati</taxon>
        <taxon>Bacillota</taxon>
        <taxon>Bacilli</taxon>
        <taxon>Lactobacillales</taxon>
        <taxon>Enterococcaceae</taxon>
        <taxon>Enterococcus</taxon>
    </lineage>
</organism>
<gene>
    <name evidence="1" type="ORF">B1P95_08590</name>
</gene>
<evidence type="ECO:0000313" key="1">
    <source>
        <dbReference type="EMBL" id="OOL82581.1"/>
    </source>
</evidence>